<dbReference type="EMBL" id="GBXM01005852">
    <property type="protein sequence ID" value="JAI02726.1"/>
    <property type="molecule type" value="Transcribed_RNA"/>
</dbReference>
<reference evidence="1" key="1">
    <citation type="submission" date="2014-11" db="EMBL/GenBank/DDBJ databases">
        <authorList>
            <person name="Amaro Gonzalez C."/>
        </authorList>
    </citation>
    <scope>NUCLEOTIDE SEQUENCE</scope>
</reference>
<evidence type="ECO:0000313" key="1">
    <source>
        <dbReference type="EMBL" id="JAI02726.1"/>
    </source>
</evidence>
<name>A0A0E9XLN2_ANGAN</name>
<sequence>MKRTKCEFKETTIPSNFNFALKTDSAGILKPHNNVPRKKFTATTYKGPSSRLETELRDQKRLLEAFNGDLQKIFCSPRKRLTCWSSSTEIFKEKRMRFRSSWRAVFICWLQATLTWI</sequence>
<organism evidence="1">
    <name type="scientific">Anguilla anguilla</name>
    <name type="common">European freshwater eel</name>
    <name type="synonym">Muraena anguilla</name>
    <dbReference type="NCBI Taxonomy" id="7936"/>
    <lineage>
        <taxon>Eukaryota</taxon>
        <taxon>Metazoa</taxon>
        <taxon>Chordata</taxon>
        <taxon>Craniata</taxon>
        <taxon>Vertebrata</taxon>
        <taxon>Euteleostomi</taxon>
        <taxon>Actinopterygii</taxon>
        <taxon>Neopterygii</taxon>
        <taxon>Teleostei</taxon>
        <taxon>Anguilliformes</taxon>
        <taxon>Anguillidae</taxon>
        <taxon>Anguilla</taxon>
    </lineage>
</organism>
<protein>
    <submittedName>
        <fullName evidence="1">Uncharacterized protein</fullName>
    </submittedName>
</protein>
<accession>A0A0E9XLN2</accession>
<reference evidence="1" key="2">
    <citation type="journal article" date="2015" name="Fish Shellfish Immunol.">
        <title>Early steps in the European eel (Anguilla anguilla)-Vibrio vulnificus interaction in the gills: Role of the RtxA13 toxin.</title>
        <authorList>
            <person name="Callol A."/>
            <person name="Pajuelo D."/>
            <person name="Ebbesson L."/>
            <person name="Teles M."/>
            <person name="MacKenzie S."/>
            <person name="Amaro C."/>
        </authorList>
    </citation>
    <scope>NUCLEOTIDE SEQUENCE</scope>
</reference>
<proteinExistence type="predicted"/>
<dbReference type="AlphaFoldDB" id="A0A0E9XLN2"/>